<dbReference type="InterPro" id="IPR011008">
    <property type="entry name" value="Dimeric_a/b-barrel"/>
</dbReference>
<accession>A0AA50CSS1</accession>
<evidence type="ECO:0000313" key="1">
    <source>
        <dbReference type="EMBL" id="WLS00747.1"/>
    </source>
</evidence>
<dbReference type="InterPro" id="IPR008000">
    <property type="entry name" value="Rham/fucose_mutarotase"/>
</dbReference>
<name>A0AA50CSS1_9HYPH</name>
<dbReference type="Pfam" id="PF05336">
    <property type="entry name" value="rhaM"/>
    <property type="match status" value="1"/>
</dbReference>
<dbReference type="PANTHER" id="PTHR34389">
    <property type="entry name" value="L-RHAMNOSE MUTAROTASE"/>
    <property type="match status" value="1"/>
</dbReference>
<dbReference type="GO" id="GO:0016857">
    <property type="term" value="F:racemase and epimerase activity, acting on carbohydrates and derivatives"/>
    <property type="evidence" value="ECO:0007669"/>
    <property type="project" value="InterPro"/>
</dbReference>
<evidence type="ECO:0000313" key="2">
    <source>
        <dbReference type="Proteomes" id="UP001234585"/>
    </source>
</evidence>
<protein>
    <submittedName>
        <fullName evidence="1">L-rhamnose mutarotase</fullName>
    </submittedName>
</protein>
<dbReference type="SUPFAM" id="SSF54909">
    <property type="entry name" value="Dimeric alpha+beta barrel"/>
    <property type="match status" value="1"/>
</dbReference>
<dbReference type="PANTHER" id="PTHR34389:SF2">
    <property type="entry name" value="L-RHAMNOSE MUTAROTASE"/>
    <property type="match status" value="1"/>
</dbReference>
<gene>
    <name evidence="1" type="ORF">Q9313_24605</name>
</gene>
<dbReference type="RefSeq" id="WP_082342817.1">
    <property type="nucleotide sequence ID" value="NZ_CP132304.1"/>
</dbReference>
<dbReference type="Gene3D" id="3.30.70.100">
    <property type="match status" value="1"/>
</dbReference>
<keyword evidence="2" id="KW-1185">Reference proteome</keyword>
<dbReference type="EMBL" id="CP132304">
    <property type="protein sequence ID" value="WLS00747.1"/>
    <property type="molecule type" value="Genomic_DNA"/>
</dbReference>
<geneLocation type="plasmid" evidence="1 2">
    <name>unnamed2</name>
</geneLocation>
<sequence>MAEAMGSTKAFLLRIRQGKIAEYKRRHAQIWPEMVEALEQLGYRHYDIFVHEGSGCVFGHVLIDSTVTGQADHPTILRWRAYMADVLEMDGELPVQEVLEKVFTLSNHVKAAP</sequence>
<dbReference type="AlphaFoldDB" id="A0AA50CSS1"/>
<keyword evidence="1" id="KW-0614">Plasmid</keyword>
<dbReference type="GO" id="GO:0019301">
    <property type="term" value="P:rhamnose catabolic process"/>
    <property type="evidence" value="ECO:0007669"/>
    <property type="project" value="TreeGrafter"/>
</dbReference>
<organism evidence="1 2">
    <name type="scientific">Shinella sumterensis</name>
    <dbReference type="NCBI Taxonomy" id="1967501"/>
    <lineage>
        <taxon>Bacteria</taxon>
        <taxon>Pseudomonadati</taxon>
        <taxon>Pseudomonadota</taxon>
        <taxon>Alphaproteobacteria</taxon>
        <taxon>Hyphomicrobiales</taxon>
        <taxon>Rhizobiaceae</taxon>
        <taxon>Shinella</taxon>
    </lineage>
</organism>
<dbReference type="Proteomes" id="UP001234585">
    <property type="component" value="Plasmid unnamed2"/>
</dbReference>
<reference evidence="1 2" key="1">
    <citation type="submission" date="2023-08" db="EMBL/GenBank/DDBJ databases">
        <title>Pathogen: clinical or host-associated sample.</title>
        <authorList>
            <person name="Hergert J."/>
            <person name="Casey R."/>
            <person name="Wagner J."/>
            <person name="Young E.L."/>
            <person name="Oakeson K.F."/>
        </authorList>
    </citation>
    <scope>NUCLEOTIDE SEQUENCE [LARGE SCALE GENOMIC DNA]</scope>
    <source>
        <strain evidence="1 2">1760953</strain>
        <plasmid evidence="1 2">unnamed2</plasmid>
    </source>
</reference>
<proteinExistence type="predicted"/>